<keyword evidence="2" id="KW-1185">Reference proteome</keyword>
<comment type="caution">
    <text evidence="1">The sequence shown here is derived from an EMBL/GenBank/DDBJ whole genome shotgun (WGS) entry which is preliminary data.</text>
</comment>
<dbReference type="SUPFAM" id="SSF82171">
    <property type="entry name" value="DPP6 N-terminal domain-like"/>
    <property type="match status" value="1"/>
</dbReference>
<proteinExistence type="predicted"/>
<gene>
    <name evidence="1" type="ORF">GCM10023231_36030</name>
</gene>
<name>A0ABP9C1X2_9SPHI</name>
<organism evidence="1 2">
    <name type="scientific">Olivibacter ginsenosidimutans</name>
    <dbReference type="NCBI Taxonomy" id="1176537"/>
    <lineage>
        <taxon>Bacteria</taxon>
        <taxon>Pseudomonadati</taxon>
        <taxon>Bacteroidota</taxon>
        <taxon>Sphingobacteriia</taxon>
        <taxon>Sphingobacteriales</taxon>
        <taxon>Sphingobacteriaceae</taxon>
        <taxon>Olivibacter</taxon>
    </lineage>
</organism>
<accession>A0ABP9C1X2</accession>
<sequence length="434" mass="48981">MNNSMSRWNLIMIGWTMVLTVYLQELAAQSRHPQKITVPIERVATGRIIHRFHDTSPLSPSGKYFALFRMPFEDHYPEPGDWGEVLLVDRKTGDATIVGRSFGWEMQVGANVQWGKDDSQLFYNDVDTSTWEAVTVLYNPLTKESRKLHGTMFMCASDGSQLVGHNLRNSFYAQSGYGVIVPDAYRQHHIGPVATDGIFVTDVTTNETRCVATIADIYQKATPSVKIPNPQDYEYYCFKAMWNPQHTRIMTCLVLWPRDGGKRRVAIITLKPDGTDIHTAITTQQYAKGGHHMAWMPDGEHISMNLNINDQKPALELVTFKYDGTELKEVFWPGSGHPSFHPKGLPWVVTDAYPSETSVTRGDGVVPIRLLNVKTGAELIIDEVETAKVKDNAFRLDAHPTWDRSGRYIIYNSFDGGVRGVKMADVQQIIYPIN</sequence>
<dbReference type="Gene3D" id="2.130.10.10">
    <property type="entry name" value="YVTN repeat-like/Quinoprotein amine dehydrogenase"/>
    <property type="match status" value="1"/>
</dbReference>
<dbReference type="EMBL" id="BAABIQ010000043">
    <property type="protein sequence ID" value="GAA4803770.1"/>
    <property type="molecule type" value="Genomic_DNA"/>
</dbReference>
<protein>
    <submittedName>
        <fullName evidence="1">Uncharacterized protein</fullName>
    </submittedName>
</protein>
<evidence type="ECO:0000313" key="1">
    <source>
        <dbReference type="EMBL" id="GAA4803770.1"/>
    </source>
</evidence>
<evidence type="ECO:0000313" key="2">
    <source>
        <dbReference type="Proteomes" id="UP001501411"/>
    </source>
</evidence>
<dbReference type="InterPro" id="IPR015943">
    <property type="entry name" value="WD40/YVTN_repeat-like_dom_sf"/>
</dbReference>
<reference evidence="2" key="1">
    <citation type="journal article" date="2019" name="Int. J. Syst. Evol. Microbiol.">
        <title>The Global Catalogue of Microorganisms (GCM) 10K type strain sequencing project: providing services to taxonomists for standard genome sequencing and annotation.</title>
        <authorList>
            <consortium name="The Broad Institute Genomics Platform"/>
            <consortium name="The Broad Institute Genome Sequencing Center for Infectious Disease"/>
            <person name="Wu L."/>
            <person name="Ma J."/>
        </authorList>
    </citation>
    <scope>NUCLEOTIDE SEQUENCE [LARGE SCALE GENOMIC DNA]</scope>
    <source>
        <strain evidence="2">JCM 18200</strain>
    </source>
</reference>
<dbReference type="Proteomes" id="UP001501411">
    <property type="component" value="Unassembled WGS sequence"/>
</dbReference>
<dbReference type="RefSeq" id="WP_345234003.1">
    <property type="nucleotide sequence ID" value="NZ_BAABIQ010000043.1"/>
</dbReference>